<sequence length="165" mass="17981">MTSLRVLDVRHTLLSSPLAPALGVRLSFVYKNARPEGRTPTTDAADEARITDFDAFWATHIKLHAHEYKNASWDHGDRTTDEQGDGAAGIIPDPHNPHGGPACSPTRPSYLPTSPVYVPSSPQAVYPAQNFCPTCNSLKSRTWAPPAYTLFPELEGAGEEEEEAI</sequence>
<comment type="caution">
    <text evidence="1">The sequence shown here is derived from an EMBL/GenBank/DDBJ whole genome shotgun (WGS) entry which is preliminary data.</text>
</comment>
<protein>
    <submittedName>
        <fullName evidence="1">Uncharacterized protein</fullName>
    </submittedName>
</protein>
<evidence type="ECO:0000313" key="2">
    <source>
        <dbReference type="Proteomes" id="UP001465755"/>
    </source>
</evidence>
<dbReference type="AlphaFoldDB" id="A0AAW1PAZ2"/>
<keyword evidence="2" id="KW-1185">Reference proteome</keyword>
<dbReference type="Proteomes" id="UP001465755">
    <property type="component" value="Unassembled WGS sequence"/>
</dbReference>
<accession>A0AAW1PAZ2</accession>
<reference evidence="1 2" key="1">
    <citation type="journal article" date="2024" name="Nat. Commun.">
        <title>Phylogenomics reveals the evolutionary origins of lichenization in chlorophyte algae.</title>
        <authorList>
            <person name="Puginier C."/>
            <person name="Libourel C."/>
            <person name="Otte J."/>
            <person name="Skaloud P."/>
            <person name="Haon M."/>
            <person name="Grisel S."/>
            <person name="Petersen M."/>
            <person name="Berrin J.G."/>
            <person name="Delaux P.M."/>
            <person name="Dal Grande F."/>
            <person name="Keller J."/>
        </authorList>
    </citation>
    <scope>NUCLEOTIDE SEQUENCE [LARGE SCALE GENOMIC DNA]</scope>
    <source>
        <strain evidence="1 2">SAG 2036</strain>
    </source>
</reference>
<proteinExistence type="predicted"/>
<organism evidence="1 2">
    <name type="scientific">Symbiochloris irregularis</name>
    <dbReference type="NCBI Taxonomy" id="706552"/>
    <lineage>
        <taxon>Eukaryota</taxon>
        <taxon>Viridiplantae</taxon>
        <taxon>Chlorophyta</taxon>
        <taxon>core chlorophytes</taxon>
        <taxon>Trebouxiophyceae</taxon>
        <taxon>Trebouxiales</taxon>
        <taxon>Trebouxiaceae</taxon>
        <taxon>Symbiochloris</taxon>
    </lineage>
</organism>
<name>A0AAW1PAZ2_9CHLO</name>
<gene>
    <name evidence="1" type="ORF">WJX73_003700</name>
</gene>
<evidence type="ECO:0000313" key="1">
    <source>
        <dbReference type="EMBL" id="KAK9804959.1"/>
    </source>
</evidence>
<dbReference type="EMBL" id="JALJOQ010000047">
    <property type="protein sequence ID" value="KAK9804959.1"/>
    <property type="molecule type" value="Genomic_DNA"/>
</dbReference>